<sequence>MLTSTSSRTMVIRITEDCKAIKYIKDMGIPMSRKRVIDMALEEKRKYDWGLYLGLYKNKRSIFVRIGNSLFRIELGEGVPMLDLKLGLNYLLNHNGLCEDCLLKNSPMCTIKLLSKAI</sequence>
<gene>
    <name evidence="1" type="ORF">A2Z61_01705</name>
</gene>
<protein>
    <submittedName>
        <fullName evidence="1">Uncharacterized protein</fullName>
    </submittedName>
</protein>
<reference evidence="1 2" key="1">
    <citation type="journal article" date="2016" name="Nat. Commun.">
        <title>Thousands of microbial genomes shed light on interconnected biogeochemical processes in an aquifer system.</title>
        <authorList>
            <person name="Anantharaman K."/>
            <person name="Brown C.T."/>
            <person name="Hug L.A."/>
            <person name="Sharon I."/>
            <person name="Castelle C.J."/>
            <person name="Probst A.J."/>
            <person name="Thomas B.C."/>
            <person name="Singh A."/>
            <person name="Wilkins M.J."/>
            <person name="Karaoz U."/>
            <person name="Brodie E.L."/>
            <person name="Williams K.H."/>
            <person name="Hubbard S.S."/>
            <person name="Banfield J.F."/>
        </authorList>
    </citation>
    <scope>NUCLEOTIDE SEQUENCE [LARGE SCALE GENOMIC DNA]</scope>
</reference>
<dbReference type="EMBL" id="MFAC01000024">
    <property type="protein sequence ID" value="OGD66662.1"/>
    <property type="molecule type" value="Genomic_DNA"/>
</dbReference>
<evidence type="ECO:0000313" key="2">
    <source>
        <dbReference type="Proteomes" id="UP000186029"/>
    </source>
</evidence>
<organism evidence="1 2">
    <name type="scientific">Candidatus Campbellbacteria bacterium RIFCSPLOWO2_02_35_12</name>
    <dbReference type="NCBI Taxonomy" id="1797580"/>
    <lineage>
        <taxon>Bacteria</taxon>
        <taxon>Candidatus Campbelliibacteriota</taxon>
    </lineage>
</organism>
<name>A0A1F5EGV3_9BACT</name>
<dbReference type="Proteomes" id="UP000186029">
    <property type="component" value="Unassembled WGS sequence"/>
</dbReference>
<accession>A0A1F5EGV3</accession>
<evidence type="ECO:0000313" key="1">
    <source>
        <dbReference type="EMBL" id="OGD66662.1"/>
    </source>
</evidence>
<proteinExistence type="predicted"/>
<dbReference type="AlphaFoldDB" id="A0A1F5EGV3"/>
<comment type="caution">
    <text evidence="1">The sequence shown here is derived from an EMBL/GenBank/DDBJ whole genome shotgun (WGS) entry which is preliminary data.</text>
</comment>